<dbReference type="PANTHER" id="PTHR43031">
    <property type="entry name" value="FAD-DEPENDENT OXIDOREDUCTASE"/>
    <property type="match status" value="1"/>
</dbReference>
<dbReference type="Gene3D" id="3.40.250.10">
    <property type="entry name" value="Rhodanese-like domain"/>
    <property type="match status" value="1"/>
</dbReference>
<reference evidence="2" key="1">
    <citation type="submission" date="2020-08" db="EMBL/GenBank/DDBJ databases">
        <title>Genome public.</title>
        <authorList>
            <person name="Liu C."/>
            <person name="Sun Q."/>
        </authorList>
    </citation>
    <scope>NUCLEOTIDE SEQUENCE</scope>
    <source>
        <strain evidence="2">BX22</strain>
    </source>
</reference>
<dbReference type="AlphaFoldDB" id="A0A923RLG4"/>
<proteinExistence type="predicted"/>
<name>A0A923RLG4_9BACI</name>
<dbReference type="CDD" id="cd00158">
    <property type="entry name" value="RHOD"/>
    <property type="match status" value="1"/>
</dbReference>
<dbReference type="InterPro" id="IPR036873">
    <property type="entry name" value="Rhodanese-like_dom_sf"/>
</dbReference>
<dbReference type="InterPro" id="IPR001763">
    <property type="entry name" value="Rhodanese-like_dom"/>
</dbReference>
<dbReference type="EMBL" id="JACOOL010000012">
    <property type="protein sequence ID" value="MBC5638092.1"/>
    <property type="molecule type" value="Genomic_DNA"/>
</dbReference>
<dbReference type="PANTHER" id="PTHR43031:SF17">
    <property type="entry name" value="SULFURTRANSFERASE YTWF-RELATED"/>
    <property type="match status" value="1"/>
</dbReference>
<dbReference type="PROSITE" id="PS50206">
    <property type="entry name" value="RHODANESE_3"/>
    <property type="match status" value="1"/>
</dbReference>
<comment type="caution">
    <text evidence="2">The sequence shown here is derived from an EMBL/GenBank/DDBJ whole genome shotgun (WGS) entry which is preliminary data.</text>
</comment>
<dbReference type="SUPFAM" id="SSF52821">
    <property type="entry name" value="Rhodanese/Cell cycle control phosphatase"/>
    <property type="match status" value="1"/>
</dbReference>
<protein>
    <submittedName>
        <fullName evidence="2">Rhodanese-like domain-containing protein</fullName>
    </submittedName>
</protein>
<gene>
    <name evidence="2" type="ORF">H8S33_14940</name>
</gene>
<dbReference type="Proteomes" id="UP000637359">
    <property type="component" value="Unassembled WGS sequence"/>
</dbReference>
<dbReference type="InterPro" id="IPR050229">
    <property type="entry name" value="GlpE_sulfurtransferase"/>
</dbReference>
<dbReference type="Pfam" id="PF00581">
    <property type="entry name" value="Rhodanese"/>
    <property type="match status" value="1"/>
</dbReference>
<evidence type="ECO:0000313" key="2">
    <source>
        <dbReference type="EMBL" id="MBC5638092.1"/>
    </source>
</evidence>
<evidence type="ECO:0000313" key="3">
    <source>
        <dbReference type="Proteomes" id="UP000637359"/>
    </source>
</evidence>
<evidence type="ECO:0000259" key="1">
    <source>
        <dbReference type="PROSITE" id="PS50206"/>
    </source>
</evidence>
<sequence>MVIVKEITAKELEQKLTAGEALNIIDVREDEEVAMGKIPGAKHIPLGQIPERLEELDKNDHYYMVCRSGARSGNATGFLTERGYNVTNMVGGMLDWEGEVE</sequence>
<accession>A0A923RLG4</accession>
<organism evidence="2 3">
    <name type="scientific">Ornithinibacillus hominis</name>
    <dbReference type="NCBI Taxonomy" id="2763055"/>
    <lineage>
        <taxon>Bacteria</taxon>
        <taxon>Bacillati</taxon>
        <taxon>Bacillota</taxon>
        <taxon>Bacilli</taxon>
        <taxon>Bacillales</taxon>
        <taxon>Bacillaceae</taxon>
        <taxon>Ornithinibacillus</taxon>
    </lineage>
</organism>
<feature type="domain" description="Rhodanese" evidence="1">
    <location>
        <begin position="18"/>
        <end position="101"/>
    </location>
</feature>
<keyword evidence="3" id="KW-1185">Reference proteome</keyword>
<dbReference type="SMART" id="SM00450">
    <property type="entry name" value="RHOD"/>
    <property type="match status" value="1"/>
</dbReference>